<dbReference type="AlphaFoldDB" id="C3ZAX3"/>
<dbReference type="FunFam" id="3.30.160.60:FF:000600">
    <property type="entry name" value="PLAG1 like zinc finger 2"/>
    <property type="match status" value="1"/>
</dbReference>
<name>C3ZAX3_BRAFL</name>
<dbReference type="PANTHER" id="PTHR24403:SF67">
    <property type="entry name" value="FI01116P-RELATED"/>
    <property type="match status" value="1"/>
</dbReference>
<evidence type="ECO:0000256" key="5">
    <source>
        <dbReference type="PROSITE-ProRule" id="PRU00042"/>
    </source>
</evidence>
<gene>
    <name evidence="8" type="ORF">BRAFLDRAFT_68562</name>
</gene>
<feature type="compositionally biased region" description="Polar residues" evidence="6">
    <location>
        <begin position="156"/>
        <end position="167"/>
    </location>
</feature>
<organism>
    <name type="scientific">Branchiostoma floridae</name>
    <name type="common">Florida lancelet</name>
    <name type="synonym">Amphioxus</name>
    <dbReference type="NCBI Taxonomy" id="7739"/>
    <lineage>
        <taxon>Eukaryota</taxon>
        <taxon>Metazoa</taxon>
        <taxon>Chordata</taxon>
        <taxon>Cephalochordata</taxon>
        <taxon>Leptocardii</taxon>
        <taxon>Amphioxiformes</taxon>
        <taxon>Branchiostomatidae</taxon>
        <taxon>Branchiostoma</taxon>
    </lineage>
</organism>
<dbReference type="PROSITE" id="PS00028">
    <property type="entry name" value="ZINC_FINGER_C2H2_1"/>
    <property type="match status" value="4"/>
</dbReference>
<feature type="region of interest" description="Disordered" evidence="6">
    <location>
        <begin position="146"/>
        <end position="167"/>
    </location>
</feature>
<evidence type="ECO:0000256" key="3">
    <source>
        <dbReference type="ARBA" id="ARBA00022771"/>
    </source>
</evidence>
<evidence type="ECO:0000256" key="6">
    <source>
        <dbReference type="SAM" id="MobiDB-lite"/>
    </source>
</evidence>
<dbReference type="GO" id="GO:0008270">
    <property type="term" value="F:zinc ion binding"/>
    <property type="evidence" value="ECO:0007669"/>
    <property type="project" value="UniProtKB-KW"/>
</dbReference>
<evidence type="ECO:0000313" key="8">
    <source>
        <dbReference type="EMBL" id="EEN50010.1"/>
    </source>
</evidence>
<keyword evidence="1" id="KW-0479">Metal-binding</keyword>
<dbReference type="SUPFAM" id="SSF57667">
    <property type="entry name" value="beta-beta-alpha zinc fingers"/>
    <property type="match status" value="4"/>
</dbReference>
<feature type="domain" description="C2H2-type" evidence="7">
    <location>
        <begin position="281"/>
        <end position="308"/>
    </location>
</feature>
<dbReference type="GO" id="GO:0043565">
    <property type="term" value="F:sequence-specific DNA binding"/>
    <property type="evidence" value="ECO:0007669"/>
    <property type="project" value="UniProtKB-ARBA"/>
</dbReference>
<dbReference type="InterPro" id="IPR036236">
    <property type="entry name" value="Znf_C2H2_sf"/>
</dbReference>
<feature type="compositionally biased region" description="Basic and acidic residues" evidence="6">
    <location>
        <begin position="476"/>
        <end position="486"/>
    </location>
</feature>
<dbReference type="Pfam" id="PF00096">
    <property type="entry name" value="zf-C2H2"/>
    <property type="match status" value="2"/>
</dbReference>
<dbReference type="FunFam" id="3.30.160.60:FF:000072">
    <property type="entry name" value="zinc finger protein 143 isoform X1"/>
    <property type="match status" value="1"/>
</dbReference>
<evidence type="ECO:0000259" key="7">
    <source>
        <dbReference type="PROSITE" id="PS50157"/>
    </source>
</evidence>
<keyword evidence="3 5" id="KW-0863">Zinc-finger</keyword>
<dbReference type="PROSITE" id="PS50157">
    <property type="entry name" value="ZINC_FINGER_C2H2_2"/>
    <property type="match status" value="4"/>
</dbReference>
<proteinExistence type="predicted"/>
<feature type="domain" description="C2H2-type" evidence="7">
    <location>
        <begin position="345"/>
        <end position="375"/>
    </location>
</feature>
<feature type="domain" description="C2H2-type" evidence="7">
    <location>
        <begin position="405"/>
        <end position="432"/>
    </location>
</feature>
<dbReference type="InterPro" id="IPR050688">
    <property type="entry name" value="Zinc_finger/UBP_domain"/>
</dbReference>
<dbReference type="GO" id="GO:0045944">
    <property type="term" value="P:positive regulation of transcription by RNA polymerase II"/>
    <property type="evidence" value="ECO:0007669"/>
    <property type="project" value="UniProtKB-ARBA"/>
</dbReference>
<dbReference type="FunFam" id="3.30.160.60:FF:000219">
    <property type="entry name" value="Zinc finger protein 276"/>
    <property type="match status" value="1"/>
</dbReference>
<feature type="region of interest" description="Disordered" evidence="6">
    <location>
        <begin position="460"/>
        <end position="516"/>
    </location>
</feature>
<dbReference type="EMBL" id="GG666603">
    <property type="protein sequence ID" value="EEN50010.1"/>
    <property type="molecule type" value="Genomic_DNA"/>
</dbReference>
<dbReference type="GO" id="GO:0003700">
    <property type="term" value="F:DNA-binding transcription factor activity"/>
    <property type="evidence" value="ECO:0007669"/>
    <property type="project" value="UniProtKB-ARBA"/>
</dbReference>
<dbReference type="Gene3D" id="3.30.160.60">
    <property type="entry name" value="Classic Zinc Finger"/>
    <property type="match status" value="5"/>
</dbReference>
<evidence type="ECO:0000256" key="2">
    <source>
        <dbReference type="ARBA" id="ARBA00022737"/>
    </source>
</evidence>
<dbReference type="InParanoid" id="C3ZAX3"/>
<keyword evidence="2" id="KW-0677">Repeat</keyword>
<sequence>MGKPRAKSVVKYRPPAHPIFLAMSDPAARLEISQTARQTSGLYLGTRTRLRGFPPLIKELLQSSAREQTGTIRTPGTQQTLYCKEKGDQEKNLDTSDNNMTSSQLSCGIDIKEEELGDLENSLVNCCNSTAQLLSSDALGTDAEEEDGQRMKPENCYNTSTSPQLSCTDDTVEDQQEMDPRNCYNNSTVTSPQQSCRTVGTVENQQEMNCYTTNTQSQLKEDELFHDSDGSMSSCDSDQLERTERQLQRKIWRKNSWVCECGEKFKNMASYHKHILEEHPVTCDYCEEKFHSAKTLQKHLKTHLPSEDKLDLNGDKLSMCDHCGQFFTKQQMKRHKVKISDLRPYRCDVKNCASAFKTKGALKNHVRKVHERNRFPCQYEGCEKTFGIKSVLLKHYKVHTDERSHQCSYCGRMFQRTDHLKVHMRQHTGDTPFNCSLCNYSGRQSNCLIWHMKTHHPELFEKSGDKKGAKQRKKKSGLEKDDEKGSKKGAKARKTSGLEMDDKMGAKKGAKPSNKVVLKKDALVDKVDSSKTLGSAKKKKALAFCGADHSYL</sequence>
<keyword evidence="4" id="KW-0862">Zinc</keyword>
<dbReference type="PANTHER" id="PTHR24403">
    <property type="entry name" value="ZINC FINGER PROTEIN"/>
    <property type="match status" value="1"/>
</dbReference>
<evidence type="ECO:0000256" key="4">
    <source>
        <dbReference type="ARBA" id="ARBA00022833"/>
    </source>
</evidence>
<dbReference type="eggNOG" id="KOG1721">
    <property type="taxonomic scope" value="Eukaryota"/>
</dbReference>
<evidence type="ECO:0000256" key="1">
    <source>
        <dbReference type="ARBA" id="ARBA00022723"/>
    </source>
</evidence>
<dbReference type="SMART" id="SM00355">
    <property type="entry name" value="ZnF_C2H2"/>
    <property type="match status" value="6"/>
</dbReference>
<feature type="domain" description="C2H2-type" evidence="7">
    <location>
        <begin position="375"/>
        <end position="404"/>
    </location>
</feature>
<accession>C3ZAX3</accession>
<dbReference type="InterPro" id="IPR013087">
    <property type="entry name" value="Znf_C2H2_type"/>
</dbReference>
<protein>
    <recommendedName>
        <fullName evidence="7">C2H2-type domain-containing protein</fullName>
    </recommendedName>
</protein>
<reference evidence="8" key="1">
    <citation type="journal article" date="2008" name="Nature">
        <title>The amphioxus genome and the evolution of the chordate karyotype.</title>
        <authorList>
            <consortium name="US DOE Joint Genome Institute (JGI-PGF)"/>
            <person name="Putnam N.H."/>
            <person name="Butts T."/>
            <person name="Ferrier D.E.K."/>
            <person name="Furlong R.F."/>
            <person name="Hellsten U."/>
            <person name="Kawashima T."/>
            <person name="Robinson-Rechavi M."/>
            <person name="Shoguchi E."/>
            <person name="Terry A."/>
            <person name="Yu J.-K."/>
            <person name="Benito-Gutierrez E.L."/>
            <person name="Dubchak I."/>
            <person name="Garcia-Fernandez J."/>
            <person name="Gibson-Brown J.J."/>
            <person name="Grigoriev I.V."/>
            <person name="Horton A.C."/>
            <person name="de Jong P.J."/>
            <person name="Jurka J."/>
            <person name="Kapitonov V.V."/>
            <person name="Kohara Y."/>
            <person name="Kuroki Y."/>
            <person name="Lindquist E."/>
            <person name="Lucas S."/>
            <person name="Osoegawa K."/>
            <person name="Pennacchio L.A."/>
            <person name="Salamov A.A."/>
            <person name="Satou Y."/>
            <person name="Sauka-Spengler T."/>
            <person name="Schmutz J."/>
            <person name="Shin-I T."/>
            <person name="Toyoda A."/>
            <person name="Bronner-Fraser M."/>
            <person name="Fujiyama A."/>
            <person name="Holland L.Z."/>
            <person name="Holland P.W.H."/>
            <person name="Satoh N."/>
            <person name="Rokhsar D.S."/>
        </authorList>
    </citation>
    <scope>NUCLEOTIDE SEQUENCE [LARGE SCALE GENOMIC DNA]</scope>
    <source>
        <strain evidence="8">S238N-H82</strain>
        <tissue evidence="8">Testes</tissue>
    </source>
</reference>